<dbReference type="InterPro" id="IPR050988">
    <property type="entry name" value="Mannitol_DH/Oxidoreductase"/>
</dbReference>
<evidence type="ECO:0000259" key="4">
    <source>
        <dbReference type="Pfam" id="PF08125"/>
    </source>
</evidence>
<dbReference type="EC" id="1.1.1.57" evidence="5"/>
<protein>
    <submittedName>
        <fullName evidence="5">Mannitol dehydrogenase domain protein</fullName>
        <ecNumber evidence="5">1.1.1.57</ecNumber>
    </submittedName>
</protein>
<dbReference type="Gene3D" id="3.40.50.720">
    <property type="entry name" value="NAD(P)-binding Rossmann-like Domain"/>
    <property type="match status" value="1"/>
</dbReference>
<dbReference type="InterPro" id="IPR000669">
    <property type="entry name" value="Mannitol_DH"/>
</dbReference>
<reference evidence="5 6" key="1">
    <citation type="submission" date="2010-04" db="EMBL/GenBank/DDBJ databases">
        <authorList>
            <person name="Qin X."/>
            <person name="Bachman B."/>
            <person name="Battles P."/>
            <person name="Bell A."/>
            <person name="Bess C."/>
            <person name="Bickham C."/>
            <person name="Chaboub L."/>
            <person name="Chen D."/>
            <person name="Coyle M."/>
            <person name="Deiros D.R."/>
            <person name="Dinh H."/>
            <person name="Forbes L."/>
            <person name="Fowler G."/>
            <person name="Francisco L."/>
            <person name="Fu Q."/>
            <person name="Gubbala S."/>
            <person name="Hale W."/>
            <person name="Han Y."/>
            <person name="Hemphill L."/>
            <person name="Highlander S.K."/>
            <person name="Hirani K."/>
            <person name="Hogues M."/>
            <person name="Jackson L."/>
            <person name="Jakkamsetti A."/>
            <person name="Javaid M."/>
            <person name="Jiang H."/>
            <person name="Korchina V."/>
            <person name="Kovar C."/>
            <person name="Lara F."/>
            <person name="Lee S."/>
            <person name="Mata R."/>
            <person name="Mathew T."/>
            <person name="Moen C."/>
            <person name="Morales K."/>
            <person name="Munidasa M."/>
            <person name="Nazareth L."/>
            <person name="Ngo R."/>
            <person name="Nguyen L."/>
            <person name="Okwuonu G."/>
            <person name="Ongeri F."/>
            <person name="Patil S."/>
            <person name="Petrosino J."/>
            <person name="Pham C."/>
            <person name="Pham P."/>
            <person name="Pu L.-L."/>
            <person name="Puazo M."/>
            <person name="Raj R."/>
            <person name="Reid J."/>
            <person name="Rouhana J."/>
            <person name="Saada N."/>
            <person name="Shang Y."/>
            <person name="Simmons D."/>
            <person name="Thornton R."/>
            <person name="Warren J."/>
            <person name="Weissenberger G."/>
            <person name="Zhang J."/>
            <person name="Zhang L."/>
            <person name="Zhou C."/>
            <person name="Zhu D."/>
            <person name="Muzny D."/>
            <person name="Worley K."/>
            <person name="Gibbs R."/>
        </authorList>
    </citation>
    <scope>NUCLEOTIDE SEQUENCE [LARGE SCALE GENOMIC DNA]</scope>
    <source>
        <strain evidence="5 6">ATCC 49957</strain>
    </source>
</reference>
<dbReference type="InterPro" id="IPR013131">
    <property type="entry name" value="Mannitol_DH_N"/>
</dbReference>
<dbReference type="SUPFAM" id="SSF51735">
    <property type="entry name" value="NAD(P)-binding Rossmann-fold domains"/>
    <property type="match status" value="1"/>
</dbReference>
<dbReference type="InterPro" id="IPR008927">
    <property type="entry name" value="6-PGluconate_DH-like_C_sf"/>
</dbReference>
<dbReference type="InterPro" id="IPR023027">
    <property type="entry name" value="Mannitol_DH_CS"/>
</dbReference>
<evidence type="ECO:0000259" key="3">
    <source>
        <dbReference type="Pfam" id="PF01232"/>
    </source>
</evidence>
<dbReference type="InterPro" id="IPR013328">
    <property type="entry name" value="6PGD_dom2"/>
</dbReference>
<dbReference type="GO" id="GO:0008866">
    <property type="term" value="F:fructuronate reductase activity"/>
    <property type="evidence" value="ECO:0007669"/>
    <property type="project" value="UniProtKB-EC"/>
</dbReference>
<gene>
    <name evidence="5" type="primary">uxuB</name>
    <name evidence="5" type="ORF">HMPREF0731_1364</name>
</gene>
<dbReference type="SUPFAM" id="SSF48179">
    <property type="entry name" value="6-phosphogluconate dehydrogenase C-terminal domain-like"/>
    <property type="match status" value="1"/>
</dbReference>
<keyword evidence="2" id="KW-0520">NAD</keyword>
<evidence type="ECO:0000256" key="2">
    <source>
        <dbReference type="ARBA" id="ARBA00023027"/>
    </source>
</evidence>
<evidence type="ECO:0000313" key="5">
    <source>
        <dbReference type="EMBL" id="EFH12417.1"/>
    </source>
</evidence>
<dbReference type="GO" id="GO:0019594">
    <property type="term" value="P:mannitol metabolic process"/>
    <property type="evidence" value="ECO:0007669"/>
    <property type="project" value="InterPro"/>
</dbReference>
<organism evidence="5 6">
    <name type="scientific">Pseudoroseomonas cervicalis ATCC 49957</name>
    <dbReference type="NCBI Taxonomy" id="525371"/>
    <lineage>
        <taxon>Bacteria</taxon>
        <taxon>Pseudomonadati</taxon>
        <taxon>Pseudomonadota</taxon>
        <taxon>Alphaproteobacteria</taxon>
        <taxon>Acetobacterales</taxon>
        <taxon>Roseomonadaceae</taxon>
        <taxon>Roseomonas</taxon>
    </lineage>
</organism>
<sequence length="495" mass="52987">MSRAMPALPRLGPDSLAALPDAIARPRYDRAALRPAIVHLGLGAFFRAHGALYTEDVLNAQGGDWGIVGASLQRPDQRDRLAPQQGLYTAIEHGPEGARARVVGNLLGVLVAPEDPAALVARLADPETHIVSLTVTEKGYCHDPATGRLRPDHAEIRADLEQPDAPRSAPGFLVAALRRRRAAGLPPFTVLCCDNLPHNGRLLAGLLRDHAALRDDAVAAWIEAEVPFPCTMVDRIVPALTEADLAEARALTGHEDAAPVVHEPFRQWVIEDRFAGDARPDWALAGAQFAADVAPFEHMKLRLLNGAHSALAYLGYLAGHETIGDTMADAAFAGFLRALWREEMLPTLPPPPGTDLLAYTDALAARFANPAIRHRTWQIAMDGSQKLPQRLLGTVRERLAQGLPIPRLALVVAAWIRYVGGVDERGGAIDVRDPLAAALREALDAAGGDPAARVRAALGFPAIFGTDLPAEPRFTDAVTDAYRRLLAAGARAALA</sequence>
<feature type="domain" description="Mannitol dehydrogenase N-terminal" evidence="3">
    <location>
        <begin position="36"/>
        <end position="282"/>
    </location>
</feature>
<dbReference type="EMBL" id="ADVL01000227">
    <property type="protein sequence ID" value="EFH12417.1"/>
    <property type="molecule type" value="Genomic_DNA"/>
</dbReference>
<dbReference type="Gene3D" id="1.10.1040.10">
    <property type="entry name" value="N-(1-d-carboxylethyl)-l-norvaline Dehydrogenase, domain 2"/>
    <property type="match status" value="1"/>
</dbReference>
<dbReference type="InterPro" id="IPR036291">
    <property type="entry name" value="NAD(P)-bd_dom_sf"/>
</dbReference>
<feature type="domain" description="Mannitol dehydrogenase C-terminal" evidence="4">
    <location>
        <begin position="292"/>
        <end position="485"/>
    </location>
</feature>
<dbReference type="PROSITE" id="PS00974">
    <property type="entry name" value="MANNITOL_DHGENASE"/>
    <property type="match status" value="1"/>
</dbReference>
<dbReference type="Proteomes" id="UP000005324">
    <property type="component" value="Unassembled WGS sequence"/>
</dbReference>
<evidence type="ECO:0000313" key="6">
    <source>
        <dbReference type="Proteomes" id="UP000005324"/>
    </source>
</evidence>
<dbReference type="PANTHER" id="PTHR43362">
    <property type="entry name" value="MANNITOL DEHYDROGENASE DSF1-RELATED"/>
    <property type="match status" value="1"/>
</dbReference>
<proteinExistence type="predicted"/>
<comment type="caution">
    <text evidence="5">The sequence shown here is derived from an EMBL/GenBank/DDBJ whole genome shotgun (WGS) entry which is preliminary data.</text>
</comment>
<dbReference type="PANTHER" id="PTHR43362:SF1">
    <property type="entry name" value="MANNITOL DEHYDROGENASE 2-RELATED"/>
    <property type="match status" value="1"/>
</dbReference>
<dbReference type="HOGENOM" id="CLU_027324_0_1_5"/>
<dbReference type="InterPro" id="IPR013118">
    <property type="entry name" value="Mannitol_DH_C"/>
</dbReference>
<name>D5RJV4_9PROT</name>
<dbReference type="Pfam" id="PF01232">
    <property type="entry name" value="Mannitol_dh"/>
    <property type="match status" value="1"/>
</dbReference>
<keyword evidence="6" id="KW-1185">Reference proteome</keyword>
<accession>D5RJV4</accession>
<evidence type="ECO:0000256" key="1">
    <source>
        <dbReference type="ARBA" id="ARBA00023002"/>
    </source>
</evidence>
<keyword evidence="1 5" id="KW-0560">Oxidoreductase</keyword>
<dbReference type="PRINTS" id="PR00084">
    <property type="entry name" value="MTLDHDRGNASE"/>
</dbReference>
<dbReference type="Pfam" id="PF08125">
    <property type="entry name" value="Mannitol_dh_C"/>
    <property type="match status" value="1"/>
</dbReference>
<dbReference type="AlphaFoldDB" id="D5RJV4"/>